<evidence type="ECO:0000313" key="2">
    <source>
        <dbReference type="Proteomes" id="UP001056120"/>
    </source>
</evidence>
<protein>
    <submittedName>
        <fullName evidence="1">Uncharacterized protein</fullName>
    </submittedName>
</protein>
<dbReference type="EMBL" id="CM042031">
    <property type="protein sequence ID" value="KAI3784293.1"/>
    <property type="molecule type" value="Genomic_DNA"/>
</dbReference>
<gene>
    <name evidence="1" type="ORF">L1987_43390</name>
</gene>
<sequence length="379" mass="43868">MIFQGLKYFLEDGKAKKFLAYPRFLLHILNEELPNLPELEDTLDLAHLNPRVFVNMKKNHSRSTFSGAETPLFLEMMGFSDVEIGAESTSSGEEENNNVEVEFDQEELHTTQDSPPRHDRIPTPVHITSSRSAERQGKNFVEEEEVFDDGADGSEGSPTIHDGDIGSIGEIDLSPPKSPINNISFFYINKRKQILLLHTSPKEVFKESSPVQENITENVSKVESTPKIHIEDPIIPQSTPRKKSIPRRTIKKQSDVIIPSKDKYRKLYESEFVKDLTDRYLERMVYLYEHGMKWEEVFAMSMNKIKEYVHEIKAKMNKEELKESHIFFLKANDHKSKRLKNMKTENLRRLVDEIKANIEKEKKIQKEKELGKCCSKGDE</sequence>
<reference evidence="1 2" key="2">
    <citation type="journal article" date="2022" name="Mol. Ecol. Resour.">
        <title>The genomes of chicory, endive, great burdock and yacon provide insights into Asteraceae paleo-polyploidization history and plant inulin production.</title>
        <authorList>
            <person name="Fan W."/>
            <person name="Wang S."/>
            <person name="Wang H."/>
            <person name="Wang A."/>
            <person name="Jiang F."/>
            <person name="Liu H."/>
            <person name="Zhao H."/>
            <person name="Xu D."/>
            <person name="Zhang Y."/>
        </authorList>
    </citation>
    <scope>NUCLEOTIDE SEQUENCE [LARGE SCALE GENOMIC DNA]</scope>
    <source>
        <strain evidence="2">cv. Yunnan</strain>
        <tissue evidence="1">Leaves</tissue>
    </source>
</reference>
<proteinExistence type="predicted"/>
<evidence type="ECO:0000313" key="1">
    <source>
        <dbReference type="EMBL" id="KAI3784293.1"/>
    </source>
</evidence>
<dbReference type="Proteomes" id="UP001056120">
    <property type="component" value="Linkage Group LG14"/>
</dbReference>
<keyword evidence="2" id="KW-1185">Reference proteome</keyword>
<reference evidence="2" key="1">
    <citation type="journal article" date="2022" name="Mol. Ecol. Resour.">
        <title>The genomes of chicory, endive, great burdock and yacon provide insights into Asteraceae palaeo-polyploidization history and plant inulin production.</title>
        <authorList>
            <person name="Fan W."/>
            <person name="Wang S."/>
            <person name="Wang H."/>
            <person name="Wang A."/>
            <person name="Jiang F."/>
            <person name="Liu H."/>
            <person name="Zhao H."/>
            <person name="Xu D."/>
            <person name="Zhang Y."/>
        </authorList>
    </citation>
    <scope>NUCLEOTIDE SEQUENCE [LARGE SCALE GENOMIC DNA]</scope>
    <source>
        <strain evidence="2">cv. Yunnan</strain>
    </source>
</reference>
<comment type="caution">
    <text evidence="1">The sequence shown here is derived from an EMBL/GenBank/DDBJ whole genome shotgun (WGS) entry which is preliminary data.</text>
</comment>
<name>A0ACB9GML4_9ASTR</name>
<accession>A0ACB9GML4</accession>
<organism evidence="1 2">
    <name type="scientific">Smallanthus sonchifolius</name>
    <dbReference type="NCBI Taxonomy" id="185202"/>
    <lineage>
        <taxon>Eukaryota</taxon>
        <taxon>Viridiplantae</taxon>
        <taxon>Streptophyta</taxon>
        <taxon>Embryophyta</taxon>
        <taxon>Tracheophyta</taxon>
        <taxon>Spermatophyta</taxon>
        <taxon>Magnoliopsida</taxon>
        <taxon>eudicotyledons</taxon>
        <taxon>Gunneridae</taxon>
        <taxon>Pentapetalae</taxon>
        <taxon>asterids</taxon>
        <taxon>campanulids</taxon>
        <taxon>Asterales</taxon>
        <taxon>Asteraceae</taxon>
        <taxon>Asteroideae</taxon>
        <taxon>Heliantheae alliance</taxon>
        <taxon>Millerieae</taxon>
        <taxon>Smallanthus</taxon>
    </lineage>
</organism>